<evidence type="ECO:0000259" key="1">
    <source>
        <dbReference type="Pfam" id="PF01637"/>
    </source>
</evidence>
<dbReference type="Gene3D" id="1.10.10.10">
    <property type="entry name" value="Winged helix-like DNA-binding domain superfamily/Winged helix DNA-binding domain"/>
    <property type="match status" value="1"/>
</dbReference>
<dbReference type="InterPro" id="IPR027417">
    <property type="entry name" value="P-loop_NTPase"/>
</dbReference>
<dbReference type="Proteomes" id="UP000074294">
    <property type="component" value="Unassembled WGS sequence"/>
</dbReference>
<dbReference type="AlphaFoldDB" id="A0A147JW62"/>
<dbReference type="STRING" id="1776334.APZ16_01010"/>
<dbReference type="GO" id="GO:0005524">
    <property type="term" value="F:ATP binding"/>
    <property type="evidence" value="ECO:0007669"/>
    <property type="project" value="InterPro"/>
</dbReference>
<comment type="caution">
    <text evidence="2">The sequence shown here is derived from an EMBL/GenBank/DDBJ whole genome shotgun (WGS) entry which is preliminary data.</text>
</comment>
<feature type="domain" description="ATPase" evidence="1">
    <location>
        <begin position="14"/>
        <end position="245"/>
    </location>
</feature>
<evidence type="ECO:0000313" key="3">
    <source>
        <dbReference type="Proteomes" id="UP000074294"/>
    </source>
</evidence>
<dbReference type="SUPFAM" id="SSF46785">
    <property type="entry name" value="Winged helix' DNA-binding domain"/>
    <property type="match status" value="1"/>
</dbReference>
<dbReference type="Gene3D" id="3.40.50.300">
    <property type="entry name" value="P-loop containing nucleotide triphosphate hydrolases"/>
    <property type="match status" value="1"/>
</dbReference>
<organism evidence="2 3">
    <name type="scientific">Hadarchaeum yellowstonense</name>
    <dbReference type="NCBI Taxonomy" id="1776334"/>
    <lineage>
        <taxon>Archaea</taxon>
        <taxon>Methanobacteriati</taxon>
        <taxon>Candidatus Hadarchaeota</taxon>
        <taxon>Candidatus Hadarchaeia</taxon>
        <taxon>Candidatus Hadarchaeales</taxon>
        <taxon>Candidatus Hadarchaeaceae</taxon>
        <taxon>Candidatus Hadarchaeum</taxon>
    </lineage>
</organism>
<gene>
    <name evidence="2" type="ORF">APZ16_01010</name>
</gene>
<sequence>MLFDPEPKKKKRDFYNREAELHELLESIEKEKLVVIQGIRRLGKSSLLNVALSESKHPFVKIDLREIYFAHGSISKFYLYHALSQELSRLSRTHRLTSWLEKVRGIRIAGFEIQLDWREKGASLADVFRVTDRWASAHEERMIVAIDEAQYLRLAGRMKYDGLLAWAIDNLDNLTFILTGSQVGLLRDFLGLENPRSPLYGRYAKIINLRRLDREEAMDFLERGFKEAKTKPPDLEKVVDALDGLIGWLALYGHTCVSEGRADLEWFLKMAAKLAAEESKKILRWSDRYQVVLRAIASGALKWSEIYAGVSGKLGPIPKSDLTYLLDNLVRYGYLERREDGSFIIPDPVIRYMATKF</sequence>
<dbReference type="InterPro" id="IPR036390">
    <property type="entry name" value="WH_DNA-bd_sf"/>
</dbReference>
<reference evidence="2 3" key="1">
    <citation type="journal article" date="2016" name="Nat. Microbiol.">
        <title>Genomic inference of the metabolism of cosmopolitan subsurface Archaea, Hadesarchaea.</title>
        <authorList>
            <person name="Baker B.J."/>
            <person name="Saw J.H."/>
            <person name="Lind A.E."/>
            <person name="Lazar C.S."/>
            <person name="Hinrichs K.-U."/>
            <person name="Teske A.P."/>
            <person name="Ettema T.J."/>
        </authorList>
    </citation>
    <scope>NUCLEOTIDE SEQUENCE [LARGE SCALE GENOMIC DNA]</scope>
</reference>
<evidence type="ECO:0000313" key="2">
    <source>
        <dbReference type="EMBL" id="KUO40725.1"/>
    </source>
</evidence>
<dbReference type="PANTHER" id="PTHR34301:SF8">
    <property type="entry name" value="ATPASE DOMAIN-CONTAINING PROTEIN"/>
    <property type="match status" value="1"/>
</dbReference>
<dbReference type="PANTHER" id="PTHR34301">
    <property type="entry name" value="DNA-BINDING PROTEIN-RELATED"/>
    <property type="match status" value="1"/>
</dbReference>
<dbReference type="InterPro" id="IPR036388">
    <property type="entry name" value="WH-like_DNA-bd_sf"/>
</dbReference>
<name>A0A147JW62_HADYE</name>
<dbReference type="EMBL" id="LQMQ01000036">
    <property type="protein sequence ID" value="KUO40725.1"/>
    <property type="molecule type" value="Genomic_DNA"/>
</dbReference>
<proteinExistence type="predicted"/>
<dbReference type="SUPFAM" id="SSF52540">
    <property type="entry name" value="P-loop containing nucleoside triphosphate hydrolases"/>
    <property type="match status" value="1"/>
</dbReference>
<protein>
    <recommendedName>
        <fullName evidence="1">ATPase domain-containing protein</fullName>
    </recommendedName>
</protein>
<accession>A0A147JW62</accession>
<dbReference type="Pfam" id="PF01637">
    <property type="entry name" value="ATPase_2"/>
    <property type="match status" value="1"/>
</dbReference>
<dbReference type="Gene3D" id="1.10.8.60">
    <property type="match status" value="1"/>
</dbReference>
<dbReference type="InterPro" id="IPR011579">
    <property type="entry name" value="ATPase_dom"/>
</dbReference>